<dbReference type="RefSeq" id="WP_015712114.1">
    <property type="nucleotide sequence ID" value="NC_015577.1"/>
</dbReference>
<dbReference type="AlphaFoldDB" id="F5Y7R0"/>
<keyword evidence="1" id="KW-0812">Transmembrane</keyword>
<evidence type="ECO:0008006" key="5">
    <source>
        <dbReference type="Google" id="ProtNLM"/>
    </source>
</evidence>
<dbReference type="Proteomes" id="UP000009222">
    <property type="component" value="Chromosome"/>
</dbReference>
<evidence type="ECO:0000313" key="3">
    <source>
        <dbReference type="EMBL" id="AEF81919.1"/>
    </source>
</evidence>
<reference evidence="3 4" key="2">
    <citation type="journal article" date="2011" name="ISME J.">
        <title>RNA-seq reveals cooperative metabolic interactions between two termite-gut spirochete species in co-culture.</title>
        <authorList>
            <person name="Rosenthal A.Z."/>
            <person name="Matson E.G."/>
            <person name="Eldar A."/>
            <person name="Leadbetter J.R."/>
        </authorList>
    </citation>
    <scope>NUCLEOTIDE SEQUENCE [LARGE SCALE GENOMIC DNA]</scope>
    <source>
        <strain evidence="4">ATCC BAA-888 / DSM 13862 / ZAS-9</strain>
    </source>
</reference>
<feature type="signal peptide" evidence="2">
    <location>
        <begin position="1"/>
        <end position="25"/>
    </location>
</feature>
<dbReference type="InParanoid" id="F5Y7R0"/>
<feature type="transmembrane region" description="Helical" evidence="1">
    <location>
        <begin position="154"/>
        <end position="177"/>
    </location>
</feature>
<keyword evidence="1" id="KW-1133">Transmembrane helix</keyword>
<dbReference type="EMBL" id="CP001841">
    <property type="protein sequence ID" value="AEF81919.1"/>
    <property type="molecule type" value="Genomic_DNA"/>
</dbReference>
<dbReference type="STRING" id="545695.TREAZ_3459"/>
<evidence type="ECO:0000256" key="2">
    <source>
        <dbReference type="SAM" id="SignalP"/>
    </source>
</evidence>
<proteinExistence type="predicted"/>
<accession>F5Y7R0</accession>
<gene>
    <name evidence="3" type="ordered locus">TREAZ_3459</name>
</gene>
<organism evidence="3 4">
    <name type="scientific">Leadbettera azotonutricia (strain ATCC BAA-888 / DSM 13862 / ZAS-9)</name>
    <name type="common">Treponema azotonutricium</name>
    <dbReference type="NCBI Taxonomy" id="545695"/>
    <lineage>
        <taxon>Bacteria</taxon>
        <taxon>Pseudomonadati</taxon>
        <taxon>Spirochaetota</taxon>
        <taxon>Spirochaetia</taxon>
        <taxon>Spirochaetales</taxon>
        <taxon>Breznakiellaceae</taxon>
        <taxon>Leadbettera</taxon>
    </lineage>
</organism>
<reference evidence="4" key="1">
    <citation type="submission" date="2009-12" db="EMBL/GenBank/DDBJ databases">
        <title>Complete sequence of Treponema azotonutricium strain ZAS-9.</title>
        <authorList>
            <person name="Tetu S.G."/>
            <person name="Matson E."/>
            <person name="Ren Q."/>
            <person name="Seshadri R."/>
            <person name="Elbourne L."/>
            <person name="Hassan K.A."/>
            <person name="Durkin A."/>
            <person name="Radune D."/>
            <person name="Mohamoud Y."/>
            <person name="Shay R."/>
            <person name="Jin S."/>
            <person name="Zhang X."/>
            <person name="Lucey K."/>
            <person name="Ballor N.R."/>
            <person name="Ottesen E."/>
            <person name="Rosenthal R."/>
            <person name="Allen A."/>
            <person name="Leadbetter J.R."/>
            <person name="Paulsen I.T."/>
        </authorList>
    </citation>
    <scope>NUCLEOTIDE SEQUENCE [LARGE SCALE GENOMIC DNA]</scope>
    <source>
        <strain evidence="4">ATCC BAA-888 / DSM 13862 / ZAS-9</strain>
    </source>
</reference>
<keyword evidence="1" id="KW-0472">Membrane</keyword>
<sequence>MKRQPLVLLLSVLLCSLAPVDSAWAQDNSQKAETPYLIPQTIFVGDSGRLVVQLGQAFLAARAFAHTAPELLPKANDVLITRIELEQRNGTRLLIDFIPYAPGIVAFPDIEIPSSAGEPLQVSGLEASVASILRPQEAALAEPAAPLTVPGTGLLVYGAASGILALVFLGIGGSIWGRKHFSAFRERWRRKRLLRVMDRFLRRLRVESEGGSIHRQMELFSLLSGEFREFLSIFTGVNCRILTPLEFRDVSLAARDSAKGDSIKGDYLCDLFRRWETLRFSGSKIAKGDLRKVLDELNEFILSLAKTEKAAS</sequence>
<keyword evidence="4" id="KW-1185">Reference proteome</keyword>
<dbReference type="OrthoDB" id="9848653at2"/>
<dbReference type="HOGENOM" id="CLU_821201_0_0_12"/>
<keyword evidence="2" id="KW-0732">Signal</keyword>
<name>F5Y7R0_LEAAZ</name>
<dbReference type="KEGG" id="taz:TREAZ_3459"/>
<protein>
    <recommendedName>
        <fullName evidence="5">MxaA protein</fullName>
    </recommendedName>
</protein>
<evidence type="ECO:0000313" key="4">
    <source>
        <dbReference type="Proteomes" id="UP000009222"/>
    </source>
</evidence>
<evidence type="ECO:0000256" key="1">
    <source>
        <dbReference type="SAM" id="Phobius"/>
    </source>
</evidence>
<feature type="chain" id="PRO_5003329734" description="MxaA protein" evidence="2">
    <location>
        <begin position="26"/>
        <end position="312"/>
    </location>
</feature>